<dbReference type="Proteomes" id="UP001172911">
    <property type="component" value="Unassembled WGS sequence"/>
</dbReference>
<gene>
    <name evidence="2" type="ORF">P6N53_16270</name>
</gene>
<comment type="caution">
    <text evidence="2">The sequence shown here is derived from an EMBL/GenBank/DDBJ whole genome shotgun (WGS) entry which is preliminary data.</text>
</comment>
<dbReference type="PANTHER" id="PTHR36930:SF1">
    <property type="entry name" value="MOSC DOMAIN-CONTAINING PROTEIN"/>
    <property type="match status" value="1"/>
</dbReference>
<dbReference type="InterPro" id="IPR005302">
    <property type="entry name" value="MoCF_Sase_C"/>
</dbReference>
<dbReference type="AlphaFoldDB" id="A0AAW7ZGG1"/>
<proteinExistence type="predicted"/>
<keyword evidence="3" id="KW-1185">Reference proteome</keyword>
<dbReference type="Gene3D" id="2.40.33.20">
    <property type="entry name" value="PK beta-barrel domain-like"/>
    <property type="match status" value="1"/>
</dbReference>
<organism evidence="2 3">
    <name type="scientific">Desulforamulus aquiferis</name>
    <dbReference type="NCBI Taxonomy" id="1397668"/>
    <lineage>
        <taxon>Bacteria</taxon>
        <taxon>Bacillati</taxon>
        <taxon>Bacillota</taxon>
        <taxon>Clostridia</taxon>
        <taxon>Eubacteriales</taxon>
        <taxon>Peptococcaceae</taxon>
        <taxon>Desulforamulus</taxon>
    </lineage>
</organism>
<dbReference type="PROSITE" id="PS51340">
    <property type="entry name" value="MOSC"/>
    <property type="match status" value="1"/>
</dbReference>
<evidence type="ECO:0000313" key="3">
    <source>
        <dbReference type="Proteomes" id="UP001172911"/>
    </source>
</evidence>
<reference evidence="2" key="2">
    <citation type="submission" date="2023-03" db="EMBL/GenBank/DDBJ databases">
        <authorList>
            <person name="Zhang Z."/>
        </authorList>
    </citation>
    <scope>NUCLEOTIDE SEQUENCE</scope>
    <source>
        <strain evidence="2">DSA</strain>
    </source>
</reference>
<accession>A0AAW7ZGG1</accession>
<dbReference type="GO" id="GO:0003824">
    <property type="term" value="F:catalytic activity"/>
    <property type="evidence" value="ECO:0007669"/>
    <property type="project" value="InterPro"/>
</dbReference>
<dbReference type="InterPro" id="IPR011037">
    <property type="entry name" value="Pyrv_Knase-like_insert_dom_sf"/>
</dbReference>
<feature type="domain" description="MOSC" evidence="1">
    <location>
        <begin position="18"/>
        <end position="138"/>
    </location>
</feature>
<evidence type="ECO:0000313" key="2">
    <source>
        <dbReference type="EMBL" id="MDO7788783.1"/>
    </source>
</evidence>
<reference evidence="2" key="1">
    <citation type="journal article" date="2023" name="J. Hazard. Mater.">
        <title>Anaerobic biodegradation of pyrene and benzo[a]pyrene by a new sulfate-reducing Desulforamulus aquiferis strain DSA.</title>
        <authorList>
            <person name="Zhang Z."/>
            <person name="Sun J."/>
            <person name="Gong X."/>
            <person name="Wang C."/>
            <person name="Wang H."/>
        </authorList>
    </citation>
    <scope>NUCLEOTIDE SEQUENCE</scope>
    <source>
        <strain evidence="2">DSA</strain>
    </source>
</reference>
<evidence type="ECO:0000259" key="1">
    <source>
        <dbReference type="PROSITE" id="PS51340"/>
    </source>
</evidence>
<dbReference type="GO" id="GO:0030170">
    <property type="term" value="F:pyridoxal phosphate binding"/>
    <property type="evidence" value="ECO:0007669"/>
    <property type="project" value="InterPro"/>
</dbReference>
<sequence>MGKVVSINISSTRGIEKSQIESVNIIKGWGLAGDGHGGNWERQVSIFPIEALELVPPDKKDEVLNGGYTENITIAEVDLAHFCVGSKIKIGEAIIEILHIGKEEYKEHGRPYIVSREGRFGKVVDGGLVRVGDDARLI</sequence>
<dbReference type="RefSeq" id="WP_304545024.1">
    <property type="nucleotide sequence ID" value="NZ_JARPTC010000024.1"/>
</dbReference>
<dbReference type="EMBL" id="JARPTC010000024">
    <property type="protein sequence ID" value="MDO7788783.1"/>
    <property type="molecule type" value="Genomic_DNA"/>
</dbReference>
<dbReference type="GO" id="GO:0030151">
    <property type="term" value="F:molybdenum ion binding"/>
    <property type="evidence" value="ECO:0007669"/>
    <property type="project" value="InterPro"/>
</dbReference>
<dbReference type="InterPro" id="IPR052716">
    <property type="entry name" value="MOSC_domain"/>
</dbReference>
<protein>
    <submittedName>
        <fullName evidence="2">MOSC domain-containing protein</fullName>
    </submittedName>
</protein>
<dbReference type="PANTHER" id="PTHR36930">
    <property type="entry name" value="METAL-SULFUR CLUSTER BIOSYNTHESIS PROTEINS YUAD-RELATED"/>
    <property type="match status" value="1"/>
</dbReference>
<dbReference type="SUPFAM" id="SSF50800">
    <property type="entry name" value="PK beta-barrel domain-like"/>
    <property type="match status" value="1"/>
</dbReference>
<name>A0AAW7ZGG1_9FIRM</name>